<dbReference type="Gene3D" id="3.40.50.300">
    <property type="entry name" value="P-loop containing nucleotide triphosphate hydrolases"/>
    <property type="match status" value="1"/>
</dbReference>
<evidence type="ECO:0000313" key="6">
    <source>
        <dbReference type="Proteomes" id="UP000290365"/>
    </source>
</evidence>
<protein>
    <recommendedName>
        <fullName evidence="4">HTH luxR-type domain-containing protein</fullName>
    </recommendedName>
</protein>
<dbReference type="GO" id="GO:0006355">
    <property type="term" value="P:regulation of DNA-templated transcription"/>
    <property type="evidence" value="ECO:0007669"/>
    <property type="project" value="InterPro"/>
</dbReference>
<dbReference type="InterPro" id="IPR059106">
    <property type="entry name" value="WHD_MalT"/>
</dbReference>
<dbReference type="InterPro" id="IPR011990">
    <property type="entry name" value="TPR-like_helical_dom_sf"/>
</dbReference>
<dbReference type="PROSITE" id="PS50043">
    <property type="entry name" value="HTH_LUXR_2"/>
    <property type="match status" value="1"/>
</dbReference>
<dbReference type="Pfam" id="PF00196">
    <property type="entry name" value="GerE"/>
    <property type="match status" value="1"/>
</dbReference>
<keyword evidence="3" id="KW-0804">Transcription</keyword>
<dbReference type="InterPro" id="IPR041617">
    <property type="entry name" value="TPR_MalT"/>
</dbReference>
<dbReference type="PANTHER" id="PTHR44688">
    <property type="entry name" value="DNA-BINDING TRANSCRIPTIONAL ACTIVATOR DEVR_DOSR"/>
    <property type="match status" value="1"/>
</dbReference>
<keyword evidence="1" id="KW-0805">Transcription regulation</keyword>
<dbReference type="CDD" id="cd06170">
    <property type="entry name" value="LuxR_C_like"/>
    <property type="match status" value="1"/>
</dbReference>
<dbReference type="Proteomes" id="UP000290365">
    <property type="component" value="Chromosome"/>
</dbReference>
<dbReference type="OrthoDB" id="134937at2"/>
<sequence>MARRRVSHIINDQLVPLDATGRELPTIRLDTPEWYRWLNEEQTRSFAFHNSEGTFTARKERMRGHHYWYAYRSICGRSQKAYLGKTEALTLQQLQQVNRSIVRTSSATALKPAPANGVRFSNSLLITKLGPPRLPTHVIMRRQLLQQLMQVNNYRLFLLSAPAGFGKTTLLSTWAHQTSQLIAWISLDAGDNDPSDFWSYILHALNTLLPGIAETALAMLQLPQPPQLSTILTSLINALQAVSQEIVVLLDDYHLITAQPIHTSLAFLLEHIPTNLHLVIASRTDPQLPLSRMRAQGHLLEIGTPDLRFSRAEIELFFSQRLKQALSDKELRLLETRTEGWITGLQLAALSLRGQDDSASFIKNFTGSHHYVFTYLVQEVLALQPAHIQHFLLHTAILERLEGELCDAITGQQESQAILAHLEQANLFLIPLDDNRRWFRYHHLFAEALYQRLQQLYPQRIPELQRKASIWYEQHKLYYEATTYALAAQDFERAASLVEQIGLQMLQRGEMNLLARWVLALPEQVRFSSPRLLLFEAWYRLINGDMAAAERLIQDIETLHYGLHAKGLISSPGLPAPENLAHAESILVGEVIAMRSSLARARGDVAATFALAQQSLPYFPENSHGRSLLLWHLGLNYMAIGNPAAAIEHLKSALFCAQRAGSILSAMWSAQSLAQLQKQQGHLYQAEQSYQQIMQMIHESPGSIWITEATYLGLAELYYEWNALETAERFLHIGQTEDTQLDILHILPFKHLLAVRLKLAHNQLDEALLSFQKLGYILQEYAHILNFGLNSIIRAEQASLALDLKDMPVVFRWLETSTLSIHDKFDHLELHHYLVMARVLLSLERHTDAEFLLERLRQFAEEHGYTGKLISILVLQASCLQARSNTASALKTLARALSLAEKASYIRTLIDQSPTISALLHILRKQHQHELDHKHGYSLSYLDKLLAIAQPASQQLHNSQAVQVEITPPLLEDLSPREQEIMRLIIAGYSNREIADQLVIATSTVKTHINVIYGKLQVTRRTQAIARARALQLFPD</sequence>
<keyword evidence="2" id="KW-0238">DNA-binding</keyword>
<dbReference type="Gene3D" id="1.10.10.10">
    <property type="entry name" value="Winged helix-like DNA-binding domain superfamily/Winged helix DNA-binding domain"/>
    <property type="match status" value="1"/>
</dbReference>
<evidence type="ECO:0000256" key="2">
    <source>
        <dbReference type="ARBA" id="ARBA00023125"/>
    </source>
</evidence>
<dbReference type="KEGG" id="kbs:EPA93_47800"/>
<dbReference type="Pfam" id="PF25873">
    <property type="entry name" value="WHD_MalT"/>
    <property type="match status" value="1"/>
</dbReference>
<reference evidence="5 6" key="1">
    <citation type="submission" date="2019-01" db="EMBL/GenBank/DDBJ databases">
        <title>Ktedonosporobacter rubrisoli SCAWS-G2.</title>
        <authorList>
            <person name="Huang Y."/>
            <person name="Yan B."/>
        </authorList>
    </citation>
    <scope>NUCLEOTIDE SEQUENCE [LARGE SCALE GENOMIC DNA]</scope>
    <source>
        <strain evidence="5 6">SCAWS-G2</strain>
    </source>
</reference>
<dbReference type="SUPFAM" id="SSF48452">
    <property type="entry name" value="TPR-like"/>
    <property type="match status" value="1"/>
</dbReference>
<accession>A0A4P6K5L6</accession>
<name>A0A4P6K5L6_KTERU</name>
<dbReference type="AlphaFoldDB" id="A0A4P6K5L6"/>
<dbReference type="InterPro" id="IPR016032">
    <property type="entry name" value="Sig_transdc_resp-reg_C-effctor"/>
</dbReference>
<evidence type="ECO:0000313" key="5">
    <source>
        <dbReference type="EMBL" id="QBD83263.1"/>
    </source>
</evidence>
<dbReference type="SUPFAM" id="SSF52540">
    <property type="entry name" value="P-loop containing nucleoside triphosphate hydrolases"/>
    <property type="match status" value="1"/>
</dbReference>
<dbReference type="SMART" id="SM00421">
    <property type="entry name" value="HTH_LUXR"/>
    <property type="match status" value="1"/>
</dbReference>
<dbReference type="EMBL" id="CP035758">
    <property type="protein sequence ID" value="QBD83263.1"/>
    <property type="molecule type" value="Genomic_DNA"/>
</dbReference>
<evidence type="ECO:0000259" key="4">
    <source>
        <dbReference type="PROSITE" id="PS50043"/>
    </source>
</evidence>
<evidence type="ECO:0000256" key="3">
    <source>
        <dbReference type="ARBA" id="ARBA00023163"/>
    </source>
</evidence>
<dbReference type="Pfam" id="PF17874">
    <property type="entry name" value="TPR_MalT"/>
    <property type="match status" value="1"/>
</dbReference>
<evidence type="ECO:0000256" key="1">
    <source>
        <dbReference type="ARBA" id="ARBA00023015"/>
    </source>
</evidence>
<dbReference type="InterPro" id="IPR000792">
    <property type="entry name" value="Tscrpt_reg_LuxR_C"/>
</dbReference>
<dbReference type="SUPFAM" id="SSF46894">
    <property type="entry name" value="C-terminal effector domain of the bipartite response regulators"/>
    <property type="match status" value="1"/>
</dbReference>
<keyword evidence="6" id="KW-1185">Reference proteome</keyword>
<dbReference type="RefSeq" id="WP_129894329.1">
    <property type="nucleotide sequence ID" value="NZ_CP035758.1"/>
</dbReference>
<gene>
    <name evidence="5" type="ORF">EPA93_47800</name>
</gene>
<dbReference type="PRINTS" id="PR00038">
    <property type="entry name" value="HTHLUXR"/>
</dbReference>
<dbReference type="InterPro" id="IPR036388">
    <property type="entry name" value="WH-like_DNA-bd_sf"/>
</dbReference>
<dbReference type="GO" id="GO:0003677">
    <property type="term" value="F:DNA binding"/>
    <property type="evidence" value="ECO:0007669"/>
    <property type="project" value="UniProtKB-KW"/>
</dbReference>
<proteinExistence type="predicted"/>
<dbReference type="PANTHER" id="PTHR44688:SF16">
    <property type="entry name" value="DNA-BINDING TRANSCRIPTIONAL ACTIVATOR DEVR_DOSR"/>
    <property type="match status" value="1"/>
</dbReference>
<feature type="domain" description="HTH luxR-type" evidence="4">
    <location>
        <begin position="967"/>
        <end position="1032"/>
    </location>
</feature>
<organism evidence="5 6">
    <name type="scientific">Ktedonosporobacter rubrisoli</name>
    <dbReference type="NCBI Taxonomy" id="2509675"/>
    <lineage>
        <taxon>Bacteria</taxon>
        <taxon>Bacillati</taxon>
        <taxon>Chloroflexota</taxon>
        <taxon>Ktedonobacteria</taxon>
        <taxon>Ktedonobacterales</taxon>
        <taxon>Ktedonosporobacteraceae</taxon>
        <taxon>Ktedonosporobacter</taxon>
    </lineage>
</organism>
<dbReference type="Gene3D" id="1.25.40.10">
    <property type="entry name" value="Tetratricopeptide repeat domain"/>
    <property type="match status" value="1"/>
</dbReference>
<dbReference type="InterPro" id="IPR027417">
    <property type="entry name" value="P-loop_NTPase"/>
</dbReference>